<evidence type="ECO:0000313" key="11">
    <source>
        <dbReference type="Proteomes" id="UP000501830"/>
    </source>
</evidence>
<dbReference type="Pfam" id="PF10555">
    <property type="entry name" value="MraY_sig1"/>
    <property type="match status" value="1"/>
</dbReference>
<evidence type="ECO:0000256" key="6">
    <source>
        <dbReference type="ARBA" id="ARBA00023136"/>
    </source>
</evidence>
<dbReference type="GO" id="GO:0051301">
    <property type="term" value="P:cell division"/>
    <property type="evidence" value="ECO:0007669"/>
    <property type="project" value="UniProtKB-KW"/>
</dbReference>
<name>A0A6G7WFR4_9LACT</name>
<feature type="transmembrane region" description="Helical" evidence="7">
    <location>
        <begin position="54"/>
        <end position="73"/>
    </location>
</feature>
<dbReference type="GO" id="GO:0071555">
    <property type="term" value="P:cell wall organization"/>
    <property type="evidence" value="ECO:0007669"/>
    <property type="project" value="UniProtKB-KW"/>
</dbReference>
<dbReference type="PANTHER" id="PTHR22926:SF5">
    <property type="entry name" value="PHOSPHO-N-ACETYLMURAMOYL-PENTAPEPTIDE-TRANSFERASE HOMOLOG"/>
    <property type="match status" value="1"/>
</dbReference>
<dbReference type="HAMAP" id="MF_00038">
    <property type="entry name" value="MraY"/>
    <property type="match status" value="1"/>
</dbReference>
<dbReference type="GO" id="GO:0046872">
    <property type="term" value="F:metal ion binding"/>
    <property type="evidence" value="ECO:0007669"/>
    <property type="project" value="UniProtKB-KW"/>
</dbReference>
<comment type="function">
    <text evidence="7">Catalyzes the initial step of the lipid cycle reactions in the biosynthesis of the cell wall peptidoglycan: transfers peptidoglycan precursor phospho-MurNAc-pentapeptide from UDP-MurNAc-pentapeptide onto the lipid carrier undecaprenyl phosphate, yielding undecaprenyl-pyrophosphoryl-MurNAc-pentapeptide, known as lipid I.</text>
</comment>
<dbReference type="CDD" id="cd06852">
    <property type="entry name" value="GT_MraY"/>
    <property type="match status" value="1"/>
</dbReference>
<evidence type="ECO:0000256" key="2">
    <source>
        <dbReference type="ARBA" id="ARBA00005583"/>
    </source>
</evidence>
<keyword evidence="3 7" id="KW-0808">Transferase</keyword>
<feature type="transmembrane region" description="Helical" evidence="7">
    <location>
        <begin position="226"/>
        <end position="247"/>
    </location>
</feature>
<proteinExistence type="inferred from homology"/>
<dbReference type="GO" id="GO:0009252">
    <property type="term" value="P:peptidoglycan biosynthetic process"/>
    <property type="evidence" value="ECO:0007669"/>
    <property type="project" value="UniProtKB-UniRule"/>
</dbReference>
<dbReference type="PROSITE" id="PS01347">
    <property type="entry name" value="MRAY_1"/>
    <property type="match status" value="1"/>
</dbReference>
<dbReference type="GO" id="GO:0008963">
    <property type="term" value="F:phospho-N-acetylmuramoyl-pentapeptide-transferase activity"/>
    <property type="evidence" value="ECO:0007669"/>
    <property type="project" value="UniProtKB-UniRule"/>
</dbReference>
<dbReference type="GO" id="GO:0005886">
    <property type="term" value="C:plasma membrane"/>
    <property type="evidence" value="ECO:0007669"/>
    <property type="project" value="UniProtKB-SubCell"/>
</dbReference>
<keyword evidence="5 7" id="KW-1133">Transmembrane helix</keyword>
<keyword evidence="4 7" id="KW-0812">Transmembrane</keyword>
<dbReference type="PANTHER" id="PTHR22926">
    <property type="entry name" value="PHOSPHO-N-ACETYLMURAMOYL-PENTAPEPTIDE-TRANSFERASE"/>
    <property type="match status" value="1"/>
</dbReference>
<dbReference type="KEGG" id="jpo:G7058_02765"/>
<keyword evidence="6 7" id="KW-0472">Membrane</keyword>
<dbReference type="InterPro" id="IPR018480">
    <property type="entry name" value="PNAcMuramoyl-5peptid_Trfase_CS"/>
</dbReference>
<keyword evidence="11" id="KW-1185">Reference proteome</keyword>
<keyword evidence="7" id="KW-0961">Cell wall biogenesis/degradation</keyword>
<feature type="transmembrane region" description="Helical" evidence="7">
    <location>
        <begin position="202"/>
        <end position="219"/>
    </location>
</feature>
<dbReference type="GeneID" id="94552185"/>
<keyword evidence="7" id="KW-0133">Cell shape</keyword>
<evidence type="ECO:0000256" key="1">
    <source>
        <dbReference type="ARBA" id="ARBA00004141"/>
    </source>
</evidence>
<dbReference type="PROSITE" id="PS01348">
    <property type="entry name" value="MRAY_2"/>
    <property type="match status" value="1"/>
</dbReference>
<keyword evidence="7" id="KW-0573">Peptidoglycan synthesis</keyword>
<accession>A0A6G7WFR4</accession>
<feature type="transmembrane region" description="Helical" evidence="7">
    <location>
        <begin position="79"/>
        <end position="97"/>
    </location>
</feature>
<gene>
    <name evidence="7" type="primary">mraY</name>
    <name evidence="10" type="ORF">G7058_02765</name>
</gene>
<feature type="transmembrane region" description="Helical" evidence="7">
    <location>
        <begin position="117"/>
        <end position="136"/>
    </location>
</feature>
<evidence type="ECO:0000256" key="3">
    <source>
        <dbReference type="ARBA" id="ARBA00022679"/>
    </source>
</evidence>
<dbReference type="Proteomes" id="UP000501830">
    <property type="component" value="Chromosome"/>
</dbReference>
<keyword evidence="7" id="KW-0132">Cell division</keyword>
<keyword evidence="7" id="KW-0131">Cell cycle</keyword>
<reference evidence="10 11" key="1">
    <citation type="journal article" date="2017" name="Int. J. Syst. Evol. Microbiol.">
        <title>Jeotgalibaca porci sp. nov. and Jeotgalibaca arthritidis sp. nov., isolated from pigs, and emended description of the genus Jeotgalibaca.</title>
        <authorList>
            <person name="Zamora L."/>
            <person name="Perez-Sancho M."/>
            <person name="Dominguez L."/>
            <person name="Fernandez-Garayzabal J.F."/>
            <person name="Vela A.I."/>
        </authorList>
    </citation>
    <scope>NUCLEOTIDE SEQUENCE [LARGE SCALE GENOMIC DNA]</scope>
    <source>
        <strain evidence="10 11">CCUG 69148</strain>
    </source>
</reference>
<comment type="subcellular location">
    <subcellularLocation>
        <location evidence="7">Cell membrane</location>
        <topology evidence="7">Multi-pass membrane protein</topology>
    </subcellularLocation>
    <subcellularLocation>
        <location evidence="1">Membrane</location>
        <topology evidence="1">Multi-pass membrane protein</topology>
    </subcellularLocation>
</comment>
<evidence type="ECO:0000256" key="9">
    <source>
        <dbReference type="PIRSR" id="PIRSR600715-1"/>
    </source>
</evidence>
<dbReference type="Pfam" id="PF00953">
    <property type="entry name" value="Glycos_transf_4"/>
    <property type="match status" value="1"/>
</dbReference>
<dbReference type="GO" id="GO:0008360">
    <property type="term" value="P:regulation of cell shape"/>
    <property type="evidence" value="ECO:0007669"/>
    <property type="project" value="UniProtKB-KW"/>
</dbReference>
<feature type="transmembrane region" description="Helical" evidence="7">
    <location>
        <begin position="142"/>
        <end position="165"/>
    </location>
</feature>
<evidence type="ECO:0000256" key="5">
    <source>
        <dbReference type="ARBA" id="ARBA00022989"/>
    </source>
</evidence>
<comment type="similarity">
    <text evidence="2 7">Belongs to the glycosyltransferase 4 family. MraY subfamily.</text>
</comment>
<dbReference type="InterPro" id="IPR003524">
    <property type="entry name" value="PNAcMuramoyl-5peptid_Trfase"/>
</dbReference>
<evidence type="ECO:0000256" key="8">
    <source>
        <dbReference type="NCBIfam" id="TIGR00445"/>
    </source>
</evidence>
<dbReference type="RefSeq" id="WP_166062116.1">
    <property type="nucleotide sequence ID" value="NZ_CP049889.1"/>
</dbReference>
<dbReference type="EC" id="2.7.8.13" evidence="7 8"/>
<comment type="cofactor">
    <cofactor evidence="7 9">
        <name>Mg(2+)</name>
        <dbReference type="ChEBI" id="CHEBI:18420"/>
    </cofactor>
</comment>
<feature type="transmembrane region" description="Helical" evidence="7">
    <location>
        <begin position="301"/>
        <end position="320"/>
    </location>
</feature>
<keyword evidence="7" id="KW-1003">Cell membrane</keyword>
<keyword evidence="7 9" id="KW-0479">Metal-binding</keyword>
<dbReference type="InterPro" id="IPR000715">
    <property type="entry name" value="Glycosyl_transferase_4"/>
</dbReference>
<feature type="transmembrane region" description="Helical" evidence="7">
    <location>
        <begin position="6"/>
        <end position="28"/>
    </location>
</feature>
<comment type="pathway">
    <text evidence="7">Cell wall biogenesis; peptidoglycan biosynthesis.</text>
</comment>
<organism evidence="10 11">
    <name type="scientific">Jeotgalibaca porci</name>
    <dbReference type="NCBI Taxonomy" id="1868793"/>
    <lineage>
        <taxon>Bacteria</taxon>
        <taxon>Bacillati</taxon>
        <taxon>Bacillota</taxon>
        <taxon>Bacilli</taxon>
        <taxon>Lactobacillales</taxon>
        <taxon>Carnobacteriaceae</taxon>
        <taxon>Jeotgalibaca</taxon>
    </lineage>
</organism>
<dbReference type="NCBIfam" id="TIGR00445">
    <property type="entry name" value="mraY"/>
    <property type="match status" value="1"/>
</dbReference>
<feature type="transmembrane region" description="Helical" evidence="7">
    <location>
        <begin position="177"/>
        <end position="196"/>
    </location>
</feature>
<dbReference type="EMBL" id="CP049889">
    <property type="protein sequence ID" value="QIK51071.1"/>
    <property type="molecule type" value="Genomic_DNA"/>
</dbReference>
<feature type="binding site" evidence="9">
    <location>
        <position position="170"/>
    </location>
    <ligand>
        <name>Mg(2+)</name>
        <dbReference type="ChEBI" id="CHEBI:18420"/>
    </ligand>
</feature>
<evidence type="ECO:0000256" key="7">
    <source>
        <dbReference type="HAMAP-Rule" id="MF_00038"/>
    </source>
</evidence>
<evidence type="ECO:0000313" key="10">
    <source>
        <dbReference type="EMBL" id="QIK51071.1"/>
    </source>
</evidence>
<evidence type="ECO:0000256" key="4">
    <source>
        <dbReference type="ARBA" id="ARBA00022692"/>
    </source>
</evidence>
<protein>
    <recommendedName>
        <fullName evidence="7 8">Phospho-N-acetylmuramoyl-pentapeptide-transferase</fullName>
        <ecNumber evidence="7 8">2.7.8.13</ecNumber>
    </recommendedName>
    <alternativeName>
        <fullName evidence="7">UDP-MurNAc-pentapeptide phosphotransferase</fullName>
    </alternativeName>
</protein>
<feature type="binding site" evidence="9">
    <location>
        <position position="230"/>
    </location>
    <ligand>
        <name>Mg(2+)</name>
        <dbReference type="ChEBI" id="CHEBI:18420"/>
    </ligand>
</feature>
<comment type="catalytic activity">
    <reaction evidence="7">
        <text>UDP-N-acetyl-alpha-D-muramoyl-L-alanyl-gamma-D-glutamyl-L-lysyl-D-alanyl-D-alanine + di-trans,octa-cis-undecaprenyl phosphate = Mur2Ac(oyl-L-Ala-gamma-D-Glu-L-Lys-D-Ala-D-Ala)-di-trans,octa-cis-undecaprenyl diphosphate + UMP</text>
        <dbReference type="Rhea" id="RHEA:21920"/>
        <dbReference type="ChEBI" id="CHEBI:57865"/>
        <dbReference type="ChEBI" id="CHEBI:60032"/>
        <dbReference type="ChEBI" id="CHEBI:60392"/>
        <dbReference type="ChEBI" id="CHEBI:70758"/>
        <dbReference type="EC" id="2.7.8.13"/>
    </reaction>
</comment>
<keyword evidence="7 9" id="KW-0460">Magnesium</keyword>
<dbReference type="UniPathway" id="UPA00219"/>
<feature type="transmembrane region" description="Helical" evidence="7">
    <location>
        <begin position="253"/>
        <end position="274"/>
    </location>
</feature>
<sequence>MQGTEMLLPLAFSFALTVSIMPIFIGYFKMRRYGQTTREEGPLWHEVKSGTPTMGGLVFVVSAALITIGIAAWKEVLNYTTLTLLFTLLFFALIGFLDDFIIIFKKQNEGLKSKQKFIAQLVGSAIFVLLFSISGAEPLITLPIFGAVDNWIVFALFAIIWITGFSNAVNLTDGLDGLVAGTASIAYGAYAYIAYIQGQTEVLLFCLTIIGGLIGFFIYNKKPAKIFMGDVGSLALGASLAVVALMLRLEWSLLIIGLVFVIETASVILQVSSFKLRGKRIFKMSPIHHHFEMSGWSEWRVVITFWLIGLVAAIIGLMLFV</sequence>
<dbReference type="AlphaFoldDB" id="A0A6G7WFR4"/>